<dbReference type="EnsemblMetazoa" id="AMIN014458-RA">
    <property type="protein sequence ID" value="AMIN014458-PA"/>
    <property type="gene ID" value="AMIN014458"/>
</dbReference>
<proteinExistence type="predicted"/>
<name>A0A182WP46_9DIPT</name>
<dbReference type="Proteomes" id="UP000075920">
    <property type="component" value="Unassembled WGS sequence"/>
</dbReference>
<reference evidence="1" key="2">
    <citation type="submission" date="2020-05" db="UniProtKB">
        <authorList>
            <consortium name="EnsemblMetazoa"/>
        </authorList>
    </citation>
    <scope>IDENTIFICATION</scope>
    <source>
        <strain evidence="1">MINIMUS1</strain>
    </source>
</reference>
<evidence type="ECO:0000313" key="1">
    <source>
        <dbReference type="EnsemblMetazoa" id="AMIN014458-PA"/>
    </source>
</evidence>
<evidence type="ECO:0000313" key="2">
    <source>
        <dbReference type="Proteomes" id="UP000075920"/>
    </source>
</evidence>
<organism evidence="1 2">
    <name type="scientific">Anopheles minimus</name>
    <dbReference type="NCBI Taxonomy" id="112268"/>
    <lineage>
        <taxon>Eukaryota</taxon>
        <taxon>Metazoa</taxon>
        <taxon>Ecdysozoa</taxon>
        <taxon>Arthropoda</taxon>
        <taxon>Hexapoda</taxon>
        <taxon>Insecta</taxon>
        <taxon>Pterygota</taxon>
        <taxon>Neoptera</taxon>
        <taxon>Endopterygota</taxon>
        <taxon>Diptera</taxon>
        <taxon>Nematocera</taxon>
        <taxon>Culicoidea</taxon>
        <taxon>Culicidae</taxon>
        <taxon>Anophelinae</taxon>
        <taxon>Anopheles</taxon>
    </lineage>
</organism>
<accession>A0A182WP46</accession>
<keyword evidence="2" id="KW-1185">Reference proteome</keyword>
<sequence>MCVCACKFVKRNN</sequence>
<protein>
    <submittedName>
        <fullName evidence="1">Uncharacterized protein</fullName>
    </submittedName>
</protein>
<dbReference type="VEuPathDB" id="VectorBase:AMIN014458"/>
<reference evidence="2" key="1">
    <citation type="submission" date="2013-03" db="EMBL/GenBank/DDBJ databases">
        <title>The Genome Sequence of Anopheles minimus MINIMUS1.</title>
        <authorList>
            <consortium name="The Broad Institute Genomics Platform"/>
            <person name="Neafsey D.E."/>
            <person name="Walton C."/>
            <person name="Walker B."/>
            <person name="Young S.K."/>
            <person name="Zeng Q."/>
            <person name="Gargeya S."/>
            <person name="Fitzgerald M."/>
            <person name="Haas B."/>
            <person name="Abouelleil A."/>
            <person name="Allen A.W."/>
            <person name="Alvarado L."/>
            <person name="Arachchi H.M."/>
            <person name="Berlin A.M."/>
            <person name="Chapman S.B."/>
            <person name="Gainer-Dewar J."/>
            <person name="Goldberg J."/>
            <person name="Griggs A."/>
            <person name="Gujja S."/>
            <person name="Hansen M."/>
            <person name="Howarth C."/>
            <person name="Imamovic A."/>
            <person name="Ireland A."/>
            <person name="Larimer J."/>
            <person name="McCowan C."/>
            <person name="Murphy C."/>
            <person name="Pearson M."/>
            <person name="Poon T.W."/>
            <person name="Priest M."/>
            <person name="Roberts A."/>
            <person name="Saif S."/>
            <person name="Shea T."/>
            <person name="Sisk P."/>
            <person name="Sykes S."/>
            <person name="Wortman J."/>
            <person name="Nusbaum C."/>
            <person name="Birren B."/>
        </authorList>
    </citation>
    <scope>NUCLEOTIDE SEQUENCE [LARGE SCALE GENOMIC DNA]</scope>
    <source>
        <strain evidence="2">MINIMUS1</strain>
    </source>
</reference>